<proteinExistence type="predicted"/>
<dbReference type="InterPro" id="IPR037401">
    <property type="entry name" value="SnoaL-like"/>
</dbReference>
<dbReference type="RefSeq" id="WP_038180149.1">
    <property type="nucleotide sequence ID" value="NZ_AP024904.1"/>
</dbReference>
<accession>A0ABU4IYQ5</accession>
<sequence length="129" mass="14631">MNTRQLVLHALTDVMTHPEHEIHIIRTYFSEHYHQVVNGEHLDFNHFINHLALLKQQTKQISLTVLAAASEGNTVLTHHQVTAEKADGTYAIFEVLAHFTVADGQIIRCEELTRMLTGSQSDQDLGSQY</sequence>
<dbReference type="EMBL" id="JAWRCP010000002">
    <property type="protein sequence ID" value="MDW6094465.1"/>
    <property type="molecule type" value="Genomic_DNA"/>
</dbReference>
<organism evidence="2 3">
    <name type="scientific">Vibrio rhizosphaerae</name>
    <dbReference type="NCBI Taxonomy" id="398736"/>
    <lineage>
        <taxon>Bacteria</taxon>
        <taxon>Pseudomonadati</taxon>
        <taxon>Pseudomonadota</taxon>
        <taxon>Gammaproteobacteria</taxon>
        <taxon>Vibrionales</taxon>
        <taxon>Vibrionaceae</taxon>
        <taxon>Vibrio</taxon>
    </lineage>
</organism>
<dbReference type="Gene3D" id="3.10.450.50">
    <property type="match status" value="1"/>
</dbReference>
<protein>
    <submittedName>
        <fullName evidence="2">Nuclear transport factor 2 family protein</fullName>
    </submittedName>
</protein>
<dbReference type="SUPFAM" id="SSF54427">
    <property type="entry name" value="NTF2-like"/>
    <property type="match status" value="1"/>
</dbReference>
<dbReference type="InterPro" id="IPR032710">
    <property type="entry name" value="NTF2-like_dom_sf"/>
</dbReference>
<evidence type="ECO:0000313" key="2">
    <source>
        <dbReference type="EMBL" id="MDW6094465.1"/>
    </source>
</evidence>
<dbReference type="Pfam" id="PF12680">
    <property type="entry name" value="SnoaL_2"/>
    <property type="match status" value="1"/>
</dbReference>
<name>A0ABU4IYQ5_9VIBR</name>
<keyword evidence="3" id="KW-1185">Reference proteome</keyword>
<reference evidence="2 3" key="1">
    <citation type="submission" date="2023-11" db="EMBL/GenBank/DDBJ databases">
        <title>Plant-associative lifestyle of Vibrio porteresiae and its evolutionary dynamics.</title>
        <authorList>
            <person name="Rameshkumar N."/>
            <person name="Kirti K."/>
        </authorList>
    </citation>
    <scope>NUCLEOTIDE SEQUENCE [LARGE SCALE GENOMIC DNA]</scope>
    <source>
        <strain evidence="2 3">MSSRF7</strain>
    </source>
</reference>
<gene>
    <name evidence="2" type="ORF">SBX64_18145</name>
</gene>
<evidence type="ECO:0000259" key="1">
    <source>
        <dbReference type="Pfam" id="PF12680"/>
    </source>
</evidence>
<dbReference type="Proteomes" id="UP001279860">
    <property type="component" value="Unassembled WGS sequence"/>
</dbReference>
<feature type="domain" description="SnoaL-like" evidence="1">
    <location>
        <begin position="25"/>
        <end position="108"/>
    </location>
</feature>
<comment type="caution">
    <text evidence="2">The sequence shown here is derived from an EMBL/GenBank/DDBJ whole genome shotgun (WGS) entry which is preliminary data.</text>
</comment>
<evidence type="ECO:0000313" key="3">
    <source>
        <dbReference type="Proteomes" id="UP001279860"/>
    </source>
</evidence>